<dbReference type="PANTHER" id="PTHR33112">
    <property type="entry name" value="DOMAIN PROTEIN, PUTATIVE-RELATED"/>
    <property type="match status" value="1"/>
</dbReference>
<feature type="region of interest" description="Disordered" evidence="1">
    <location>
        <begin position="1"/>
        <end position="58"/>
    </location>
</feature>
<dbReference type="OrthoDB" id="5135333at2759"/>
<accession>A0A6A6ILS9</accession>
<name>A0A6A6ILS9_9PLEO</name>
<proteinExistence type="predicted"/>
<dbReference type="AlphaFoldDB" id="A0A6A6ILS9"/>
<dbReference type="RefSeq" id="XP_033685437.1">
    <property type="nucleotide sequence ID" value="XM_033821792.1"/>
</dbReference>
<reference evidence="3" key="1">
    <citation type="journal article" date="2020" name="Stud. Mycol.">
        <title>101 Dothideomycetes genomes: a test case for predicting lifestyles and emergence of pathogens.</title>
        <authorList>
            <person name="Haridas S."/>
            <person name="Albert R."/>
            <person name="Binder M."/>
            <person name="Bloem J."/>
            <person name="Labutti K."/>
            <person name="Salamov A."/>
            <person name="Andreopoulos B."/>
            <person name="Baker S."/>
            <person name="Barry K."/>
            <person name="Bills G."/>
            <person name="Bluhm B."/>
            <person name="Cannon C."/>
            <person name="Castanera R."/>
            <person name="Culley D."/>
            <person name="Daum C."/>
            <person name="Ezra D."/>
            <person name="Gonzalez J."/>
            <person name="Henrissat B."/>
            <person name="Kuo A."/>
            <person name="Liang C."/>
            <person name="Lipzen A."/>
            <person name="Lutzoni F."/>
            <person name="Magnuson J."/>
            <person name="Mondo S."/>
            <person name="Nolan M."/>
            <person name="Ohm R."/>
            <person name="Pangilinan J."/>
            <person name="Park H.-J."/>
            <person name="Ramirez L."/>
            <person name="Alfaro M."/>
            <person name="Sun H."/>
            <person name="Tritt A."/>
            <person name="Yoshinaga Y."/>
            <person name="Zwiers L.-H."/>
            <person name="Turgeon B."/>
            <person name="Goodwin S."/>
            <person name="Spatafora J."/>
            <person name="Crous P."/>
            <person name="Grigoriev I."/>
        </authorList>
    </citation>
    <scope>NUCLEOTIDE SEQUENCE</scope>
    <source>
        <strain evidence="3">CBS 122368</strain>
    </source>
</reference>
<sequence length="863" mass="98626">MDRSPPRHGSLVYRRHHPIEGTYDSTRAPPKRPSRRPQPLSLGQAKTPRTYGESQTAPTDCSVCLSTIPSNPLLCANCQIWHDARHVFQCLRDPFEFAKRSSSTLGDLLSRDGCVVCQEIARAVTTRFGTSDPEICDGLLLANITCCGPYCLGESAHQELDPWFLERGRQIRHIDHQDLRLDDPSGTANWSSLKDESRTIKVVLYVVITAPPKSDLPQYMPELDSHTDMPFHPNIKWPPDSARGIHRSMAENVDGLPQPTLGIPLEIKYRTSLHTLDAVERSKTPYIDIKLCREWLQQCESQHGTKCQVDDPQMVLPRGFRAIDTHRLCIVNMDSSSDLSFAALSYTWGKSSGSKEIQLERGNLEDLMAEGALKSCEGIPDLILDAITLCADLGHRLLWVDRLCIIQDDASSKHSQIQAMDRIYHLASFTIVAAVPNLPGLGLPGVRNRPRQSPLWNHTRRFHPKTRVVVDNFDNTVMDSNWNSRGWTFQERILSRRRLYITRFEAYFQCNTFSRQEDLGDIAAALNPWSWNLPQYLSTIPTYTSRNLSFDSDILNAFVGIGNRFARVMNTNMISGLPERYLAQALLWENSEHTQRRTNTRDIPSWSWAAWKGRVHYENNSLLDKLSTGTLVQFHYQDPMHGLRSIKEEQVWFFKGVDLETLEDLPTTDEEYPEMRFMPEADISNREWRNCPHNPWAVPAQSLDSDGRDIASRHPGCLVFCTTMALLHFQKYEAIDRAWDYLFNPSDFIMCDILDGEGCKVGKVSKLHKSWAMQKFRDRRKNAVIVLSAGIMSEPSRYAQTHPILLNLGERKEPDANASPWYLHVMVVERDEPTGVYRRLGIGWVETRLWKQCKPTWTTVVLV</sequence>
<feature type="domain" description="Heterokaryon incompatibility" evidence="2">
    <location>
        <begin position="341"/>
        <end position="491"/>
    </location>
</feature>
<dbReference type="Proteomes" id="UP000800094">
    <property type="component" value="Unassembled WGS sequence"/>
</dbReference>
<evidence type="ECO:0000313" key="3">
    <source>
        <dbReference type="EMBL" id="KAF2250433.1"/>
    </source>
</evidence>
<dbReference type="Pfam" id="PF06985">
    <property type="entry name" value="HET"/>
    <property type="match status" value="1"/>
</dbReference>
<keyword evidence="4" id="KW-1185">Reference proteome</keyword>
<dbReference type="PANTHER" id="PTHR33112:SF12">
    <property type="entry name" value="HETEROKARYON INCOMPATIBILITY DOMAIN-CONTAINING PROTEIN"/>
    <property type="match status" value="1"/>
</dbReference>
<dbReference type="GeneID" id="54575122"/>
<evidence type="ECO:0000313" key="4">
    <source>
        <dbReference type="Proteomes" id="UP000800094"/>
    </source>
</evidence>
<evidence type="ECO:0000256" key="1">
    <source>
        <dbReference type="SAM" id="MobiDB-lite"/>
    </source>
</evidence>
<dbReference type="InterPro" id="IPR010730">
    <property type="entry name" value="HET"/>
</dbReference>
<gene>
    <name evidence="3" type="ORF">BU26DRAFT_301589</name>
</gene>
<organism evidence="3 4">
    <name type="scientific">Trematosphaeria pertusa</name>
    <dbReference type="NCBI Taxonomy" id="390896"/>
    <lineage>
        <taxon>Eukaryota</taxon>
        <taxon>Fungi</taxon>
        <taxon>Dikarya</taxon>
        <taxon>Ascomycota</taxon>
        <taxon>Pezizomycotina</taxon>
        <taxon>Dothideomycetes</taxon>
        <taxon>Pleosporomycetidae</taxon>
        <taxon>Pleosporales</taxon>
        <taxon>Massarineae</taxon>
        <taxon>Trematosphaeriaceae</taxon>
        <taxon>Trematosphaeria</taxon>
    </lineage>
</organism>
<protein>
    <submittedName>
        <fullName evidence="3">HET-domain-containing protein</fullName>
    </submittedName>
</protein>
<evidence type="ECO:0000259" key="2">
    <source>
        <dbReference type="Pfam" id="PF06985"/>
    </source>
</evidence>
<dbReference type="EMBL" id="ML987194">
    <property type="protein sequence ID" value="KAF2250433.1"/>
    <property type="molecule type" value="Genomic_DNA"/>
</dbReference>